<keyword evidence="1" id="KW-1133">Transmembrane helix</keyword>
<evidence type="ECO:0000313" key="2">
    <source>
        <dbReference type="EMBL" id="QJR13369.1"/>
    </source>
</evidence>
<sequence>MYTHEAALILVVAIPVLAIAGMNLALMIGGERGTLLMPTNTEFEAHECPALVVGAMAKARAISMPAANDVEIQEVA</sequence>
<evidence type="ECO:0000313" key="3">
    <source>
        <dbReference type="Proteomes" id="UP000503096"/>
    </source>
</evidence>
<dbReference type="Proteomes" id="UP000503096">
    <property type="component" value="Chromosome"/>
</dbReference>
<accession>A0A6M4H1K2</accession>
<dbReference type="KEGG" id="upl:DSM104440_00152"/>
<reference evidence="2 3" key="1">
    <citation type="submission" date="2020-04" db="EMBL/GenBank/DDBJ databases">
        <title>Usitatibacter rugosus gen. nov., sp. nov. and Usitatibacter palustris sp. nov., novel members of Usitatibacteraceae fam. nov. within the order Nitrosomonadales isolated from soil.</title>
        <authorList>
            <person name="Huber K.J."/>
            <person name="Neumann-Schaal M."/>
            <person name="Geppert A."/>
            <person name="Luckner M."/>
            <person name="Wanner G."/>
            <person name="Overmann J."/>
        </authorList>
    </citation>
    <scope>NUCLEOTIDE SEQUENCE [LARGE SCALE GENOMIC DNA]</scope>
    <source>
        <strain evidence="2 3">Swamp67</strain>
    </source>
</reference>
<dbReference type="RefSeq" id="WP_171159846.1">
    <property type="nucleotide sequence ID" value="NZ_CP053073.1"/>
</dbReference>
<keyword evidence="3" id="KW-1185">Reference proteome</keyword>
<gene>
    <name evidence="2" type="ORF">DSM104440_00152</name>
</gene>
<dbReference type="EMBL" id="CP053073">
    <property type="protein sequence ID" value="QJR13369.1"/>
    <property type="molecule type" value="Genomic_DNA"/>
</dbReference>
<proteinExistence type="predicted"/>
<name>A0A6M4H1K2_9PROT</name>
<feature type="transmembrane region" description="Helical" evidence="1">
    <location>
        <begin position="6"/>
        <end position="28"/>
    </location>
</feature>
<evidence type="ECO:0000256" key="1">
    <source>
        <dbReference type="SAM" id="Phobius"/>
    </source>
</evidence>
<dbReference type="InParanoid" id="A0A6M4H1K2"/>
<dbReference type="AlphaFoldDB" id="A0A6M4H1K2"/>
<keyword evidence="1" id="KW-0812">Transmembrane</keyword>
<protein>
    <submittedName>
        <fullName evidence="2">Uncharacterized protein</fullName>
    </submittedName>
</protein>
<keyword evidence="1" id="KW-0472">Membrane</keyword>
<organism evidence="2 3">
    <name type="scientific">Usitatibacter palustris</name>
    <dbReference type="NCBI Taxonomy" id="2732487"/>
    <lineage>
        <taxon>Bacteria</taxon>
        <taxon>Pseudomonadati</taxon>
        <taxon>Pseudomonadota</taxon>
        <taxon>Betaproteobacteria</taxon>
        <taxon>Nitrosomonadales</taxon>
        <taxon>Usitatibacteraceae</taxon>
        <taxon>Usitatibacter</taxon>
    </lineage>
</organism>